<dbReference type="SFLD" id="SFLDS00029">
    <property type="entry name" value="Radical_SAM"/>
    <property type="match status" value="1"/>
</dbReference>
<dbReference type="Proteomes" id="UP000555828">
    <property type="component" value="Unassembled WGS sequence"/>
</dbReference>
<gene>
    <name evidence="1" type="ORF">HNP65_000429</name>
</gene>
<dbReference type="PANTHER" id="PTHR43288:SF2">
    <property type="entry name" value="RADICAL SAM CORE DOMAIN-CONTAINING PROTEIN"/>
    <property type="match status" value="1"/>
</dbReference>
<organism evidence="1 2">
    <name type="scientific">Thermosipho japonicus</name>
    <dbReference type="NCBI Taxonomy" id="90323"/>
    <lineage>
        <taxon>Bacteria</taxon>
        <taxon>Thermotogati</taxon>
        <taxon>Thermotogota</taxon>
        <taxon>Thermotogae</taxon>
        <taxon>Thermotogales</taxon>
        <taxon>Fervidobacteriaceae</taxon>
        <taxon>Thermosipho</taxon>
    </lineage>
</organism>
<dbReference type="EMBL" id="JACHEX010000001">
    <property type="protein sequence ID" value="MBB6062007.1"/>
    <property type="molecule type" value="Genomic_DNA"/>
</dbReference>
<reference evidence="1 2" key="1">
    <citation type="submission" date="2020-08" db="EMBL/GenBank/DDBJ databases">
        <title>Genomic Encyclopedia of Type Strains, Phase IV (KMG-IV): sequencing the most valuable type-strain genomes for metagenomic binning, comparative biology and taxonomic classification.</title>
        <authorList>
            <person name="Goeker M."/>
        </authorList>
    </citation>
    <scope>NUCLEOTIDE SEQUENCE [LARGE SCALE GENOMIC DNA]</scope>
    <source>
        <strain evidence="1 2">DSM 13481</strain>
    </source>
</reference>
<dbReference type="SFLD" id="SFLDG01113">
    <property type="entry name" value="Uncharacterised_Radical_SAM_Su"/>
    <property type="match status" value="1"/>
</dbReference>
<dbReference type="SUPFAM" id="SSF102114">
    <property type="entry name" value="Radical SAM enzymes"/>
    <property type="match status" value="1"/>
</dbReference>
<keyword evidence="2" id="KW-1185">Reference proteome</keyword>
<comment type="caution">
    <text evidence="1">The sequence shown here is derived from an EMBL/GenBank/DDBJ whole genome shotgun (WGS) entry which is preliminary data.</text>
</comment>
<dbReference type="RefSeq" id="WP_184618744.1">
    <property type="nucleotide sequence ID" value="NZ_JACHEX010000001.1"/>
</dbReference>
<proteinExistence type="predicted"/>
<accession>A0A841GI12</accession>
<dbReference type="InterPro" id="IPR058240">
    <property type="entry name" value="rSAM_sf"/>
</dbReference>
<dbReference type="GO" id="GO:0003824">
    <property type="term" value="F:catalytic activity"/>
    <property type="evidence" value="ECO:0007669"/>
    <property type="project" value="InterPro"/>
</dbReference>
<name>A0A841GI12_9BACT</name>
<dbReference type="AlphaFoldDB" id="A0A841GI12"/>
<sequence length="246" mass="27875">MVIVNPSGTLPISVTKGCPMNCKHCGGVYVKSMTHIDNIERYVNKYKSFLISGGMSNDGIIPFSPYLNKLKELKRTYNLQYNFHIGFPKEPPFEIIDVADVVSFDFFSDENVMQEVYTIKRTKDEILSAVLPLPIKKVPHITIGILCGKITHEEKSIEILKDYFDTIVLNILIPTKNTAYKDCNPPTVDEVAKVFNLAKKHFKSVILGCMHPHGKYRKELLEKISPDVFVNSASKNYDFKGCCSFL</sequence>
<dbReference type="GO" id="GO:0051536">
    <property type="term" value="F:iron-sulfur cluster binding"/>
    <property type="evidence" value="ECO:0007669"/>
    <property type="project" value="InterPro"/>
</dbReference>
<evidence type="ECO:0000313" key="2">
    <source>
        <dbReference type="Proteomes" id="UP000555828"/>
    </source>
</evidence>
<protein>
    <recommendedName>
        <fullName evidence="3">Radical SAM protein</fullName>
    </recommendedName>
</protein>
<evidence type="ECO:0000313" key="1">
    <source>
        <dbReference type="EMBL" id="MBB6062007.1"/>
    </source>
</evidence>
<dbReference type="PANTHER" id="PTHR43288">
    <property type="entry name" value="BIOTIN SYNTHASE-RELATED PROTEIN, RADICAL SAM SUPERFAMILY"/>
    <property type="match status" value="1"/>
</dbReference>
<dbReference type="InterPro" id="IPR007197">
    <property type="entry name" value="rSAM"/>
</dbReference>
<evidence type="ECO:0008006" key="3">
    <source>
        <dbReference type="Google" id="ProtNLM"/>
    </source>
</evidence>